<gene>
    <name evidence="6" type="ORF">GSMUA_170260.1</name>
</gene>
<dbReference type="Pfam" id="PF23082">
    <property type="entry name" value="Myb_DNA-binding_2"/>
    <property type="match status" value="1"/>
</dbReference>
<dbReference type="SUPFAM" id="SSF46689">
    <property type="entry name" value="Homeodomain-like"/>
    <property type="match status" value="1"/>
</dbReference>
<dbReference type="Proteomes" id="UP000012960">
    <property type="component" value="Unplaced"/>
</dbReference>
<evidence type="ECO:0000256" key="3">
    <source>
        <dbReference type="ARBA" id="ARBA00023163"/>
    </source>
</evidence>
<feature type="domain" description="Myb-like" evidence="5">
    <location>
        <begin position="8"/>
        <end position="56"/>
    </location>
</feature>
<accession>A0A804JJK5</accession>
<dbReference type="GO" id="GO:0003700">
    <property type="term" value="F:DNA-binding transcription factor activity"/>
    <property type="evidence" value="ECO:0007669"/>
    <property type="project" value="InterPro"/>
</dbReference>
<sequence length="89" mass="10006">MASGSVTSSWTTKQNKMFEKALAVFDEGTPDRWHKIARAVGGKTSDEVRRHYELLVEDLRRIEKGHFSYADCPSSGNSSNLFDSTYCIS</sequence>
<dbReference type="InterPro" id="IPR001005">
    <property type="entry name" value="SANT/Myb"/>
</dbReference>
<keyword evidence="3" id="KW-0804">Transcription</keyword>
<comment type="subcellular location">
    <subcellularLocation>
        <location evidence="1">Nucleus</location>
    </subcellularLocation>
</comment>
<dbReference type="SMART" id="SM00717">
    <property type="entry name" value="SANT"/>
    <property type="match status" value="1"/>
</dbReference>
<dbReference type="AlphaFoldDB" id="A0A804JJK5"/>
<dbReference type="InterPro" id="IPR044636">
    <property type="entry name" value="RADIALIS-like"/>
</dbReference>
<evidence type="ECO:0000256" key="1">
    <source>
        <dbReference type="ARBA" id="ARBA00004123"/>
    </source>
</evidence>
<keyword evidence="2" id="KW-0805">Transcription regulation</keyword>
<name>A0A804JJK5_MUSAM</name>
<dbReference type="InParanoid" id="A0A804JJK5"/>
<evidence type="ECO:0000313" key="6">
    <source>
        <dbReference type="EMBL" id="CAG1847231.1"/>
    </source>
</evidence>
<evidence type="ECO:0000256" key="4">
    <source>
        <dbReference type="ARBA" id="ARBA00023242"/>
    </source>
</evidence>
<dbReference type="CDD" id="cd00167">
    <property type="entry name" value="SANT"/>
    <property type="match status" value="1"/>
</dbReference>
<evidence type="ECO:0000313" key="8">
    <source>
        <dbReference type="Proteomes" id="UP000012960"/>
    </source>
</evidence>
<dbReference type="PROSITE" id="PS50090">
    <property type="entry name" value="MYB_LIKE"/>
    <property type="match status" value="1"/>
</dbReference>
<dbReference type="PANTHER" id="PTHR43952">
    <property type="entry name" value="MYB FAMILY TRANSCRIPTION FACTOR-RELATED"/>
    <property type="match status" value="1"/>
</dbReference>
<evidence type="ECO:0000313" key="7">
    <source>
        <dbReference type="EnsemblPlants" id="Ma06_p23530.1"/>
    </source>
</evidence>
<reference evidence="6" key="1">
    <citation type="submission" date="2021-03" db="EMBL/GenBank/DDBJ databases">
        <authorList>
            <consortium name="Genoscope - CEA"/>
            <person name="William W."/>
        </authorList>
    </citation>
    <scope>NUCLEOTIDE SEQUENCE</scope>
    <source>
        <strain evidence="6">Doubled-haploid Pahang</strain>
    </source>
</reference>
<dbReference type="PANTHER" id="PTHR43952:SF72">
    <property type="entry name" value="MYB-LIKE DOMAIN-CONTAINING PROTEIN"/>
    <property type="match status" value="1"/>
</dbReference>
<dbReference type="Gene3D" id="1.10.10.60">
    <property type="entry name" value="Homeodomain-like"/>
    <property type="match status" value="1"/>
</dbReference>
<dbReference type="EMBL" id="HG996471">
    <property type="protein sequence ID" value="CAG1847231.1"/>
    <property type="molecule type" value="Genomic_DNA"/>
</dbReference>
<dbReference type="Gramene" id="Ma06_t23530.1">
    <property type="protein sequence ID" value="Ma06_p23530.1"/>
    <property type="gene ID" value="Ma06_g23530"/>
</dbReference>
<dbReference type="EnsemblPlants" id="Ma06_t23530.1">
    <property type="protein sequence ID" value="Ma06_p23530.1"/>
    <property type="gene ID" value="Ma06_g23530"/>
</dbReference>
<dbReference type="FunCoup" id="A0A804JJK5">
    <property type="interactions" value="153"/>
</dbReference>
<dbReference type="FunFam" id="1.10.10.60:FF:000154">
    <property type="entry name" value="Transcription factor SRM1"/>
    <property type="match status" value="1"/>
</dbReference>
<dbReference type="OMA" id="MATNWTT"/>
<keyword evidence="4" id="KW-0539">Nucleus</keyword>
<organism evidence="7 8">
    <name type="scientific">Musa acuminata subsp. malaccensis</name>
    <name type="common">Wild banana</name>
    <name type="synonym">Musa malaccensis</name>
    <dbReference type="NCBI Taxonomy" id="214687"/>
    <lineage>
        <taxon>Eukaryota</taxon>
        <taxon>Viridiplantae</taxon>
        <taxon>Streptophyta</taxon>
        <taxon>Embryophyta</taxon>
        <taxon>Tracheophyta</taxon>
        <taxon>Spermatophyta</taxon>
        <taxon>Magnoliopsida</taxon>
        <taxon>Liliopsida</taxon>
        <taxon>Zingiberales</taxon>
        <taxon>Musaceae</taxon>
        <taxon>Musa</taxon>
    </lineage>
</organism>
<evidence type="ECO:0000256" key="2">
    <source>
        <dbReference type="ARBA" id="ARBA00023015"/>
    </source>
</evidence>
<reference evidence="7" key="2">
    <citation type="submission" date="2021-05" db="UniProtKB">
        <authorList>
            <consortium name="EnsemblPlants"/>
        </authorList>
    </citation>
    <scope>IDENTIFICATION</scope>
    <source>
        <strain evidence="7">subsp. malaccensis</strain>
    </source>
</reference>
<dbReference type="GO" id="GO:0005634">
    <property type="term" value="C:nucleus"/>
    <property type="evidence" value="ECO:0007669"/>
    <property type="project" value="UniProtKB-SubCell"/>
</dbReference>
<protein>
    <submittedName>
        <fullName evidence="6">(wild Malaysian banana) hypothetical protein</fullName>
    </submittedName>
</protein>
<dbReference type="InterPro" id="IPR009057">
    <property type="entry name" value="Homeodomain-like_sf"/>
</dbReference>
<keyword evidence="8" id="KW-1185">Reference proteome</keyword>
<evidence type="ECO:0000259" key="5">
    <source>
        <dbReference type="PROSITE" id="PS50090"/>
    </source>
</evidence>
<proteinExistence type="predicted"/>